<comment type="caution">
    <text evidence="1">The sequence shown here is derived from an EMBL/GenBank/DDBJ whole genome shotgun (WGS) entry which is preliminary data.</text>
</comment>
<gene>
    <name evidence="1" type="ORF">J42TS3_34750</name>
</gene>
<evidence type="ECO:0000313" key="1">
    <source>
        <dbReference type="EMBL" id="GIP54440.1"/>
    </source>
</evidence>
<evidence type="ECO:0000313" key="2">
    <source>
        <dbReference type="Proteomes" id="UP000679992"/>
    </source>
</evidence>
<dbReference type="RefSeq" id="WP_244861602.1">
    <property type="nucleotide sequence ID" value="NZ_BOSL01000011.1"/>
</dbReference>
<dbReference type="EMBL" id="BOSL01000011">
    <property type="protein sequence ID" value="GIP54440.1"/>
    <property type="molecule type" value="Genomic_DNA"/>
</dbReference>
<dbReference type="Proteomes" id="UP000679992">
    <property type="component" value="Unassembled WGS sequence"/>
</dbReference>
<sequence>MLNKERMFAYNTSKRSYLEMVLVEKYIGKLLEIIYIDRAGNVSQRRIEVHAVKGDLVRATCLKTGEPRAFRKSNILAYAPVKVKGRDSHAS</sequence>
<name>A0ABQ4MEQ4_9BACL</name>
<accession>A0ABQ4MEQ4</accession>
<protein>
    <recommendedName>
        <fullName evidence="3">WYL domain-containing protein</fullName>
    </recommendedName>
</protein>
<reference evidence="1 2" key="1">
    <citation type="submission" date="2021-03" db="EMBL/GenBank/DDBJ databases">
        <title>Antimicrobial resistance genes in bacteria isolated from Japanese honey, and their potential for conferring macrolide and lincosamide resistance in the American foulbrood pathogen Paenibacillus larvae.</title>
        <authorList>
            <person name="Okamoto M."/>
            <person name="Kumagai M."/>
            <person name="Kanamori H."/>
            <person name="Takamatsu D."/>
        </authorList>
    </citation>
    <scope>NUCLEOTIDE SEQUENCE [LARGE SCALE GENOMIC DNA]</scope>
    <source>
        <strain evidence="1 2">J42TS3</strain>
    </source>
</reference>
<proteinExistence type="predicted"/>
<organism evidence="1 2">
    <name type="scientific">Paenibacillus vini</name>
    <dbReference type="NCBI Taxonomy" id="1476024"/>
    <lineage>
        <taxon>Bacteria</taxon>
        <taxon>Bacillati</taxon>
        <taxon>Bacillota</taxon>
        <taxon>Bacilli</taxon>
        <taxon>Bacillales</taxon>
        <taxon>Paenibacillaceae</taxon>
        <taxon>Paenibacillus</taxon>
    </lineage>
</organism>
<evidence type="ECO:0008006" key="3">
    <source>
        <dbReference type="Google" id="ProtNLM"/>
    </source>
</evidence>
<keyword evidence="2" id="KW-1185">Reference proteome</keyword>